<dbReference type="OrthoDB" id="6949486at2"/>
<gene>
    <name evidence="2" type="ORF">RU08_03555</name>
</gene>
<dbReference type="AlphaFoldDB" id="A0A0D0L6C5"/>
<sequence>MRNTAVVVMVCAVLGGCAGGGSPRERACDVFSPAEIDLPTTRDEPRIEGQSTGDSTPPVGEQNC</sequence>
<evidence type="ECO:0000313" key="3">
    <source>
        <dbReference type="Proteomes" id="UP000032068"/>
    </source>
</evidence>
<evidence type="ECO:0000313" key="2">
    <source>
        <dbReference type="EMBL" id="KIQ05280.1"/>
    </source>
</evidence>
<organism evidence="2 3">
    <name type="scientific">Pseudomonas fulva</name>
    <dbReference type="NCBI Taxonomy" id="47880"/>
    <lineage>
        <taxon>Bacteria</taxon>
        <taxon>Pseudomonadati</taxon>
        <taxon>Pseudomonadota</taxon>
        <taxon>Gammaproteobacteria</taxon>
        <taxon>Pseudomonadales</taxon>
        <taxon>Pseudomonadaceae</taxon>
        <taxon>Pseudomonas</taxon>
    </lineage>
</organism>
<dbReference type="RefSeq" id="WP_042552427.1">
    <property type="nucleotide sequence ID" value="NZ_JXQW01000006.1"/>
</dbReference>
<name>A0A0D0L6C5_9PSED</name>
<evidence type="ECO:0000256" key="1">
    <source>
        <dbReference type="SAM" id="MobiDB-lite"/>
    </source>
</evidence>
<accession>A0A0D0L6C5</accession>
<dbReference type="EMBL" id="JXQW01000006">
    <property type="protein sequence ID" value="KIQ05280.1"/>
    <property type="molecule type" value="Genomic_DNA"/>
</dbReference>
<dbReference type="Proteomes" id="UP000032068">
    <property type="component" value="Unassembled WGS sequence"/>
</dbReference>
<feature type="region of interest" description="Disordered" evidence="1">
    <location>
        <begin position="34"/>
        <end position="64"/>
    </location>
</feature>
<comment type="caution">
    <text evidence="2">The sequence shown here is derived from an EMBL/GenBank/DDBJ whole genome shotgun (WGS) entry which is preliminary data.</text>
</comment>
<proteinExistence type="predicted"/>
<evidence type="ECO:0008006" key="4">
    <source>
        <dbReference type="Google" id="ProtNLM"/>
    </source>
</evidence>
<reference evidence="2 3" key="1">
    <citation type="submission" date="2014-12" db="EMBL/GenBank/DDBJ databases">
        <title>16Stimator: statistical estimation of ribosomal gene copy numbers from draft genome assemblies.</title>
        <authorList>
            <person name="Perisin M.A."/>
            <person name="Vetter M."/>
            <person name="Gilbert J.A."/>
            <person name="Bergelson J."/>
        </authorList>
    </citation>
    <scope>NUCLEOTIDE SEQUENCE [LARGE SCALE GENOMIC DNA]</scope>
    <source>
        <strain evidence="2 3">MEJ086</strain>
    </source>
</reference>
<protein>
    <recommendedName>
        <fullName evidence="4">Lipoprotein</fullName>
    </recommendedName>
</protein>
<dbReference type="PROSITE" id="PS51257">
    <property type="entry name" value="PROKAR_LIPOPROTEIN"/>
    <property type="match status" value="1"/>
</dbReference>